<comment type="caution">
    <text evidence="8">Lacks conserved residue(s) required for the propagation of feature annotation.</text>
</comment>
<name>A0A2H3EBA3_ARMGA</name>
<sequence length="193" mass="20988">MSLASMAVRAAISCFRFTGPKTDEASCILTSLSNFRLDSASSEIAINDGSDGQIDLIGGPFAVIESDPGVFTSLTRKLGVKHLEIVELYDIEPRAVDHLHPTHRPADSDFKDPAAEHVWFENQISDDACASQAILNILFNCSNVDIGRELSEFKEYTREMSPKMQGISNSSMIPNAHDCLGTRSPTSEAPTTP</sequence>
<reference evidence="12" key="1">
    <citation type="journal article" date="2017" name="Nat. Ecol. Evol.">
        <title>Genome expansion and lineage-specific genetic innovations in the forest pathogenic fungi Armillaria.</title>
        <authorList>
            <person name="Sipos G."/>
            <person name="Prasanna A.N."/>
            <person name="Walter M.C."/>
            <person name="O'Connor E."/>
            <person name="Balint B."/>
            <person name="Krizsan K."/>
            <person name="Kiss B."/>
            <person name="Hess J."/>
            <person name="Varga T."/>
            <person name="Slot J."/>
            <person name="Riley R."/>
            <person name="Boka B."/>
            <person name="Rigling D."/>
            <person name="Barry K."/>
            <person name="Lee J."/>
            <person name="Mihaltcheva S."/>
            <person name="LaButti K."/>
            <person name="Lipzen A."/>
            <person name="Waldron R."/>
            <person name="Moloney N.M."/>
            <person name="Sperisen C."/>
            <person name="Kredics L."/>
            <person name="Vagvoelgyi C."/>
            <person name="Patrignani A."/>
            <person name="Fitzpatrick D."/>
            <person name="Nagy I."/>
            <person name="Doyle S."/>
            <person name="Anderson J.B."/>
            <person name="Grigoriev I.V."/>
            <person name="Gueldener U."/>
            <person name="Muensterkoetter M."/>
            <person name="Nagy L.G."/>
        </authorList>
    </citation>
    <scope>NUCLEOTIDE SEQUENCE [LARGE SCALE GENOMIC DNA]</scope>
    <source>
        <strain evidence="12">Ar21-2</strain>
    </source>
</reference>
<evidence type="ECO:0000256" key="5">
    <source>
        <dbReference type="ARBA" id="ARBA00022786"/>
    </source>
</evidence>
<comment type="catalytic activity">
    <reaction evidence="1">
        <text>Thiol-dependent hydrolysis of ester, thioester, amide, peptide and isopeptide bonds formed by the C-terminal Gly of ubiquitin (a 76-residue protein attached to proteins as an intracellular targeting signal).</text>
        <dbReference type="EC" id="3.4.19.12"/>
    </reaction>
</comment>
<dbReference type="PANTHER" id="PTHR10589:SF16">
    <property type="entry name" value="UBIQUITIN CARBOXYL-TERMINAL HYDROLASE ISOZYME L5"/>
    <property type="match status" value="1"/>
</dbReference>
<organism evidence="11 12">
    <name type="scientific">Armillaria gallica</name>
    <name type="common">Bulbous honey fungus</name>
    <name type="synonym">Armillaria bulbosa</name>
    <dbReference type="NCBI Taxonomy" id="47427"/>
    <lineage>
        <taxon>Eukaryota</taxon>
        <taxon>Fungi</taxon>
        <taxon>Dikarya</taxon>
        <taxon>Basidiomycota</taxon>
        <taxon>Agaricomycotina</taxon>
        <taxon>Agaricomycetes</taxon>
        <taxon>Agaricomycetidae</taxon>
        <taxon>Agaricales</taxon>
        <taxon>Marasmiineae</taxon>
        <taxon>Physalacriaceae</taxon>
        <taxon>Armillaria</taxon>
    </lineage>
</organism>
<dbReference type="STRING" id="47427.A0A2H3EBA3"/>
<evidence type="ECO:0000256" key="7">
    <source>
        <dbReference type="ARBA" id="ARBA00022807"/>
    </source>
</evidence>
<gene>
    <name evidence="11" type="ORF">ARMGADRAFT_1026590</name>
</gene>
<keyword evidence="4" id="KW-0645">Protease</keyword>
<evidence type="ECO:0000256" key="8">
    <source>
        <dbReference type="PROSITE-ProRule" id="PRU01393"/>
    </source>
</evidence>
<dbReference type="GO" id="GO:0004843">
    <property type="term" value="F:cysteine-type deubiquitinase activity"/>
    <property type="evidence" value="ECO:0007669"/>
    <property type="project" value="UniProtKB-EC"/>
</dbReference>
<dbReference type="InterPro" id="IPR038765">
    <property type="entry name" value="Papain-like_cys_pep_sf"/>
</dbReference>
<evidence type="ECO:0000313" key="12">
    <source>
        <dbReference type="Proteomes" id="UP000217790"/>
    </source>
</evidence>
<evidence type="ECO:0000256" key="2">
    <source>
        <dbReference type="ARBA" id="ARBA00009326"/>
    </source>
</evidence>
<dbReference type="GO" id="GO:0016579">
    <property type="term" value="P:protein deubiquitination"/>
    <property type="evidence" value="ECO:0007669"/>
    <property type="project" value="TreeGrafter"/>
</dbReference>
<feature type="compositionally biased region" description="Polar residues" evidence="9">
    <location>
        <begin position="183"/>
        <end position="193"/>
    </location>
</feature>
<dbReference type="GO" id="GO:0006511">
    <property type="term" value="P:ubiquitin-dependent protein catabolic process"/>
    <property type="evidence" value="ECO:0007669"/>
    <property type="project" value="InterPro"/>
</dbReference>
<dbReference type="InterPro" id="IPR001578">
    <property type="entry name" value="Peptidase_C12_UCH"/>
</dbReference>
<feature type="domain" description="UCH catalytic" evidence="10">
    <location>
        <begin position="60"/>
        <end position="193"/>
    </location>
</feature>
<dbReference type="InParanoid" id="A0A2H3EBA3"/>
<dbReference type="AlphaFoldDB" id="A0A2H3EBA3"/>
<protein>
    <recommendedName>
        <fullName evidence="3">ubiquitinyl hydrolase 1</fullName>
        <ecNumber evidence="3">3.4.19.12</ecNumber>
    </recommendedName>
</protein>
<dbReference type="Proteomes" id="UP000217790">
    <property type="component" value="Unassembled WGS sequence"/>
</dbReference>
<feature type="region of interest" description="Disordered" evidence="9">
    <location>
        <begin position="163"/>
        <end position="193"/>
    </location>
</feature>
<dbReference type="PROSITE" id="PS52048">
    <property type="entry name" value="UCH_DOMAIN"/>
    <property type="match status" value="1"/>
</dbReference>
<dbReference type="EMBL" id="KZ293648">
    <property type="protein sequence ID" value="PBK98637.1"/>
    <property type="molecule type" value="Genomic_DNA"/>
</dbReference>
<evidence type="ECO:0000256" key="9">
    <source>
        <dbReference type="SAM" id="MobiDB-lite"/>
    </source>
</evidence>
<evidence type="ECO:0000256" key="3">
    <source>
        <dbReference type="ARBA" id="ARBA00012759"/>
    </source>
</evidence>
<keyword evidence="5" id="KW-0833">Ubl conjugation pathway</keyword>
<dbReference type="PANTHER" id="PTHR10589">
    <property type="entry name" value="UBIQUITIN CARBOXYL-TERMINAL HYDROLASE"/>
    <property type="match status" value="1"/>
</dbReference>
<accession>A0A2H3EBA3</accession>
<dbReference type="SUPFAM" id="SSF54001">
    <property type="entry name" value="Cysteine proteinases"/>
    <property type="match status" value="1"/>
</dbReference>
<dbReference type="Pfam" id="PF01088">
    <property type="entry name" value="Peptidase_C12"/>
    <property type="match status" value="1"/>
</dbReference>
<proteinExistence type="inferred from homology"/>
<dbReference type="InterPro" id="IPR036959">
    <property type="entry name" value="Peptidase_C12_UCH_sf"/>
</dbReference>
<dbReference type="Gene3D" id="3.40.532.10">
    <property type="entry name" value="Peptidase C12, ubiquitin carboxyl-terminal hydrolase"/>
    <property type="match status" value="1"/>
</dbReference>
<dbReference type="EC" id="3.4.19.12" evidence="3"/>
<evidence type="ECO:0000256" key="1">
    <source>
        <dbReference type="ARBA" id="ARBA00000707"/>
    </source>
</evidence>
<keyword evidence="12" id="KW-1185">Reference proteome</keyword>
<evidence type="ECO:0000256" key="6">
    <source>
        <dbReference type="ARBA" id="ARBA00022801"/>
    </source>
</evidence>
<evidence type="ECO:0000259" key="10">
    <source>
        <dbReference type="PROSITE" id="PS52048"/>
    </source>
</evidence>
<evidence type="ECO:0000313" key="11">
    <source>
        <dbReference type="EMBL" id="PBK98637.1"/>
    </source>
</evidence>
<keyword evidence="7" id="KW-0788">Thiol protease</keyword>
<evidence type="ECO:0000256" key="4">
    <source>
        <dbReference type="ARBA" id="ARBA00022670"/>
    </source>
</evidence>
<dbReference type="OrthoDB" id="1924260at2759"/>
<dbReference type="GO" id="GO:0005737">
    <property type="term" value="C:cytoplasm"/>
    <property type="evidence" value="ECO:0007669"/>
    <property type="project" value="TreeGrafter"/>
</dbReference>
<keyword evidence="6" id="KW-0378">Hydrolase</keyword>
<comment type="similarity">
    <text evidence="2 8">Belongs to the peptidase C12 family.</text>
</comment>